<dbReference type="InterPro" id="IPR046335">
    <property type="entry name" value="LacI/GalR-like_sensor"/>
</dbReference>
<evidence type="ECO:0000256" key="1">
    <source>
        <dbReference type="ARBA" id="ARBA00023015"/>
    </source>
</evidence>
<dbReference type="CDD" id="cd06267">
    <property type="entry name" value="PBP1_LacI_sugar_binding-like"/>
    <property type="match status" value="1"/>
</dbReference>
<dbReference type="Pfam" id="PF13377">
    <property type="entry name" value="Peripla_BP_3"/>
    <property type="match status" value="1"/>
</dbReference>
<evidence type="ECO:0000259" key="4">
    <source>
        <dbReference type="PROSITE" id="PS50932"/>
    </source>
</evidence>
<dbReference type="CDD" id="cd01392">
    <property type="entry name" value="HTH_LacI"/>
    <property type="match status" value="1"/>
</dbReference>
<keyword evidence="1" id="KW-0805">Transcription regulation</keyword>
<dbReference type="EMBL" id="CP121689">
    <property type="protein sequence ID" value="WZL77079.1"/>
    <property type="molecule type" value="Genomic_DNA"/>
</dbReference>
<evidence type="ECO:0000256" key="3">
    <source>
        <dbReference type="ARBA" id="ARBA00023163"/>
    </source>
</evidence>
<dbReference type="InterPro" id="IPR010982">
    <property type="entry name" value="Lambda_DNA-bd_dom_sf"/>
</dbReference>
<dbReference type="Pfam" id="PF00356">
    <property type="entry name" value="LacI"/>
    <property type="match status" value="1"/>
</dbReference>
<dbReference type="Gene3D" id="1.10.260.40">
    <property type="entry name" value="lambda repressor-like DNA-binding domains"/>
    <property type="match status" value="1"/>
</dbReference>
<organism evidence="5 6">
    <name type="scientific">Thermatribacter velox</name>
    <dbReference type="NCBI Taxonomy" id="3039681"/>
    <lineage>
        <taxon>Bacteria</taxon>
        <taxon>Pseudomonadati</taxon>
        <taxon>Atribacterota</taxon>
        <taxon>Atribacteria</taxon>
        <taxon>Atribacterales</taxon>
        <taxon>Thermatribacteraceae</taxon>
        <taxon>Thermatribacter</taxon>
    </lineage>
</organism>
<dbReference type="SUPFAM" id="SSF53822">
    <property type="entry name" value="Periplasmic binding protein-like I"/>
    <property type="match status" value="1"/>
</dbReference>
<dbReference type="Gene3D" id="3.40.50.2300">
    <property type="match status" value="2"/>
</dbReference>
<dbReference type="InterPro" id="IPR000843">
    <property type="entry name" value="HTH_LacI"/>
</dbReference>
<dbReference type="PANTHER" id="PTHR30146">
    <property type="entry name" value="LACI-RELATED TRANSCRIPTIONAL REPRESSOR"/>
    <property type="match status" value="1"/>
</dbReference>
<dbReference type="InterPro" id="IPR028082">
    <property type="entry name" value="Peripla_BP_I"/>
</dbReference>
<keyword evidence="3" id="KW-0804">Transcription</keyword>
<gene>
    <name evidence="5" type="ORF">QBE54_05025</name>
</gene>
<name>A0ABZ2YDL0_9BACT</name>
<keyword evidence="6" id="KW-1185">Reference proteome</keyword>
<dbReference type="PANTHER" id="PTHR30146:SF109">
    <property type="entry name" value="HTH-TYPE TRANSCRIPTIONAL REGULATOR GALS"/>
    <property type="match status" value="1"/>
</dbReference>
<dbReference type="PRINTS" id="PR00036">
    <property type="entry name" value="HTHLACI"/>
</dbReference>
<dbReference type="RefSeq" id="WP_369019245.1">
    <property type="nucleotide sequence ID" value="NZ_CP121689.1"/>
</dbReference>
<dbReference type="PROSITE" id="PS00356">
    <property type="entry name" value="HTH_LACI_1"/>
    <property type="match status" value="1"/>
</dbReference>
<protein>
    <submittedName>
        <fullName evidence="5">LacI family DNA-binding transcriptional regulator</fullName>
    </submittedName>
</protein>
<accession>A0ABZ2YDL0</accession>
<dbReference type="PROSITE" id="PS50932">
    <property type="entry name" value="HTH_LACI_2"/>
    <property type="match status" value="1"/>
</dbReference>
<evidence type="ECO:0000313" key="6">
    <source>
        <dbReference type="Proteomes" id="UP001461341"/>
    </source>
</evidence>
<sequence length="335" mass="37288">MPSIKDVAKLAGVSIATVSRVINNSGKVSPEKRSRVIEAIEKLNYQPNLLARGLRQQKTRLVGCLVPDVENLVFARLAKYLEEFLSARGYSVILCNTNNDKNKERNYLSVLVQRKVDGIIFSRVSDESILFMSSYFRQVPYVVLDRTLEIEFAPTVKLDNFLGGFLAARHLVELGHRCLACVTGPLKIRLCRERLEGFREGLKVAGIDLRNEYIVESDFKINGGKEAALRMLATGNLPTAVFAHNDMMAFGVMQAFRSEGLDIPRDISVVGFDNIPLCEVVSPSLTTVAQPFEEMARLGVELLDSLIRGEKVTQKVMVVKPYLVIRSSTAPPRVA</sequence>
<evidence type="ECO:0000313" key="5">
    <source>
        <dbReference type="EMBL" id="WZL77079.1"/>
    </source>
</evidence>
<feature type="domain" description="HTH lacI-type" evidence="4">
    <location>
        <begin position="2"/>
        <end position="56"/>
    </location>
</feature>
<keyword evidence="2 5" id="KW-0238">DNA-binding</keyword>
<dbReference type="GO" id="GO:0003677">
    <property type="term" value="F:DNA binding"/>
    <property type="evidence" value="ECO:0007669"/>
    <property type="project" value="UniProtKB-KW"/>
</dbReference>
<dbReference type="SUPFAM" id="SSF47413">
    <property type="entry name" value="lambda repressor-like DNA-binding domains"/>
    <property type="match status" value="1"/>
</dbReference>
<reference evidence="5 6" key="1">
    <citation type="submission" date="2023-03" db="EMBL/GenBank/DDBJ databases">
        <title>Novel Species.</title>
        <authorList>
            <person name="Ma S."/>
        </authorList>
    </citation>
    <scope>NUCLEOTIDE SEQUENCE [LARGE SCALE GENOMIC DNA]</scope>
    <source>
        <strain evidence="5 6">B11</strain>
    </source>
</reference>
<dbReference type="SMART" id="SM00354">
    <property type="entry name" value="HTH_LACI"/>
    <property type="match status" value="1"/>
</dbReference>
<dbReference type="Proteomes" id="UP001461341">
    <property type="component" value="Chromosome"/>
</dbReference>
<proteinExistence type="predicted"/>
<evidence type="ECO:0000256" key="2">
    <source>
        <dbReference type="ARBA" id="ARBA00023125"/>
    </source>
</evidence>